<proteinExistence type="predicted"/>
<accession>A0A0F7L4J6</accession>
<protein>
    <submittedName>
        <fullName evidence="1">Uncharacterized protein</fullName>
    </submittedName>
</protein>
<dbReference type="EMBL" id="KR029583">
    <property type="protein sequence ID" value="AKH46437.1"/>
    <property type="molecule type" value="Genomic_DNA"/>
</dbReference>
<evidence type="ECO:0000313" key="1">
    <source>
        <dbReference type="EMBL" id="AKH46437.1"/>
    </source>
</evidence>
<reference evidence="1" key="2">
    <citation type="submission" date="2015-03" db="EMBL/GenBank/DDBJ databases">
        <authorList>
            <person name="Chow C.-E.T."/>
            <person name="Winget D.M."/>
            <person name="White R.A.III."/>
            <person name="Hallam S.J."/>
            <person name="Suttle C.A."/>
        </authorList>
    </citation>
    <scope>NUCLEOTIDE SEQUENCE</scope>
    <source>
        <strain evidence="1">Anoxic3_8</strain>
    </source>
</reference>
<name>A0A0F7L4J6_9VIRU</name>
<sequence>MSYTGLVSLSHCDAYTVLSNGCKHHRSYHLLLLPYLRSLLIVLHISSSYSSIHSVQVEESSSNSS</sequence>
<organism evidence="1">
    <name type="scientific">uncultured marine virus</name>
    <dbReference type="NCBI Taxonomy" id="186617"/>
    <lineage>
        <taxon>Viruses</taxon>
        <taxon>environmental samples</taxon>
    </lineage>
</organism>
<reference evidence="1" key="1">
    <citation type="journal article" date="2015" name="Front. Microbiol.">
        <title>Combining genomic sequencing methods to explore viral diversity and reveal potential virus-host interactions.</title>
        <authorList>
            <person name="Chow C.E."/>
            <person name="Winget D.M."/>
            <person name="White R.A.III."/>
            <person name="Hallam S.J."/>
            <person name="Suttle C.A."/>
        </authorList>
    </citation>
    <scope>NUCLEOTIDE SEQUENCE</scope>
    <source>
        <strain evidence="1">Anoxic3_8</strain>
    </source>
</reference>